<proteinExistence type="predicted"/>
<name>A0A6L7IVA2_9ACTN</name>
<dbReference type="SMART" id="SM00052">
    <property type="entry name" value="EAL"/>
    <property type="match status" value="1"/>
</dbReference>
<dbReference type="RefSeq" id="WP_160943246.1">
    <property type="nucleotide sequence ID" value="NZ_CP063310.1"/>
</dbReference>
<dbReference type="SUPFAM" id="SSF141868">
    <property type="entry name" value="EAL domain-like"/>
    <property type="match status" value="1"/>
</dbReference>
<dbReference type="InterPro" id="IPR043128">
    <property type="entry name" value="Rev_trsase/Diguanyl_cyclase"/>
</dbReference>
<dbReference type="InterPro" id="IPR035919">
    <property type="entry name" value="EAL_sf"/>
</dbReference>
<dbReference type="Gene3D" id="3.20.20.450">
    <property type="entry name" value="EAL domain"/>
    <property type="match status" value="1"/>
</dbReference>
<dbReference type="Gene3D" id="3.30.70.270">
    <property type="match status" value="1"/>
</dbReference>
<dbReference type="SMART" id="SM00267">
    <property type="entry name" value="GGDEF"/>
    <property type="match status" value="1"/>
</dbReference>
<accession>A0A6L7IVA2</accession>
<dbReference type="InterPro" id="IPR001633">
    <property type="entry name" value="EAL_dom"/>
</dbReference>
<dbReference type="Proteomes" id="UP000478463">
    <property type="component" value="Chromosome"/>
</dbReference>
<organism evidence="1 2">
    <name type="scientific">Eggerthella guodeyinii</name>
    <dbReference type="NCBI Taxonomy" id="2690837"/>
    <lineage>
        <taxon>Bacteria</taxon>
        <taxon>Bacillati</taxon>
        <taxon>Actinomycetota</taxon>
        <taxon>Coriobacteriia</taxon>
        <taxon>Eggerthellales</taxon>
        <taxon>Eggerthellaceae</taxon>
        <taxon>Eggerthella</taxon>
    </lineage>
</organism>
<dbReference type="KEGG" id="egd:GS424_006435"/>
<dbReference type="Pfam" id="PF00563">
    <property type="entry name" value="EAL"/>
    <property type="match status" value="1"/>
</dbReference>
<reference evidence="1 2" key="1">
    <citation type="submission" date="2020-10" db="EMBL/GenBank/DDBJ databases">
        <title>Eggerthella sp. nov., isolated from human feces.</title>
        <authorList>
            <person name="Yajun G."/>
        </authorList>
    </citation>
    <scope>NUCLEOTIDE SEQUENCE [LARGE SCALE GENOMIC DNA]</scope>
    <source>
        <strain evidence="1 2">HF-1101</strain>
    </source>
</reference>
<dbReference type="AlphaFoldDB" id="A0A6L7IVA2"/>
<dbReference type="SUPFAM" id="SSF55073">
    <property type="entry name" value="Nucleotide cyclase"/>
    <property type="match status" value="1"/>
</dbReference>
<dbReference type="InterPro" id="IPR000160">
    <property type="entry name" value="GGDEF_dom"/>
</dbReference>
<evidence type="ECO:0000313" key="1">
    <source>
        <dbReference type="EMBL" id="QOS69478.1"/>
    </source>
</evidence>
<evidence type="ECO:0000313" key="2">
    <source>
        <dbReference type="Proteomes" id="UP000478463"/>
    </source>
</evidence>
<protein>
    <submittedName>
        <fullName evidence="1">EAL domain-containing protein</fullName>
    </submittedName>
</protein>
<dbReference type="InterPro" id="IPR050706">
    <property type="entry name" value="Cyclic-di-GMP_PDE-like"/>
</dbReference>
<dbReference type="PROSITE" id="PS50883">
    <property type="entry name" value="EAL"/>
    <property type="match status" value="1"/>
</dbReference>
<dbReference type="PROSITE" id="PS50887">
    <property type="entry name" value="GGDEF"/>
    <property type="match status" value="1"/>
</dbReference>
<dbReference type="InterPro" id="IPR029787">
    <property type="entry name" value="Nucleotide_cyclase"/>
</dbReference>
<dbReference type="GO" id="GO:0071111">
    <property type="term" value="F:cyclic-guanylate-specific phosphodiesterase activity"/>
    <property type="evidence" value="ECO:0007669"/>
    <property type="project" value="InterPro"/>
</dbReference>
<dbReference type="PANTHER" id="PTHR33121">
    <property type="entry name" value="CYCLIC DI-GMP PHOSPHODIESTERASE PDEF"/>
    <property type="match status" value="1"/>
</dbReference>
<sequence>MIAYLAYCDRRGAVERVVRATPGILPLGAVDVHELFENARALDALLDLEPEASASAALSTTLDGPPALNIALRSFEDVVLVFAYHLDDEADLPRVAEFALNAFATPGMLGLEPHGSEYFEIQRLNSKLVNSQRTISKTNAQLKKLLEDARAAKSAIEVLERDSLTGLLTEKAFQERARVLIEGGSSAKLDVVALDVERFKIVNETFGTNAGDQLLMSIAGAIEEQERPLLITRARADTFFMLKERAEGSYERMSDRLAAFLSEYPLPMRLQAKLGVYQIDEKPPDVARICDRALMAAESVKNDYNNDLALYDASMRKQMITEQNIVNTMVESIEREDFYVVLQPKVEVATQRVIGAEALVRWNHPDLGAVSPKDFIPTFEKNGFVHTLDCYVWEKACGMLERWRGTGNAVPLSVNVSRADLYREDLAELLADMVRSHRLEAADLHLEITETVFVEDSGQPLAAVNRLKRAGFVIEMDDFGSGYSSLNALADLPVDVLKLDMGFLRRTDRPERKHAIMRSIIGLAGQLDMQVIAEGVETEGQASLLASMGCRFAQGYLYGRPMAEAAFLEHLPRP</sequence>
<dbReference type="EMBL" id="CP063310">
    <property type="protein sequence ID" value="QOS69478.1"/>
    <property type="molecule type" value="Genomic_DNA"/>
</dbReference>
<dbReference type="PANTHER" id="PTHR33121:SF79">
    <property type="entry name" value="CYCLIC DI-GMP PHOSPHODIESTERASE PDED-RELATED"/>
    <property type="match status" value="1"/>
</dbReference>
<gene>
    <name evidence="1" type="ORF">GS424_006435</name>
</gene>
<dbReference type="CDD" id="cd01948">
    <property type="entry name" value="EAL"/>
    <property type="match status" value="1"/>
</dbReference>
<dbReference type="Pfam" id="PF00990">
    <property type="entry name" value="GGDEF"/>
    <property type="match status" value="1"/>
</dbReference>